<evidence type="ECO:0000256" key="9">
    <source>
        <dbReference type="ARBA" id="ARBA00038197"/>
    </source>
</evidence>
<dbReference type="GO" id="GO:0016567">
    <property type="term" value="P:protein ubiquitination"/>
    <property type="evidence" value="ECO:0007669"/>
    <property type="project" value="TreeGrafter"/>
</dbReference>
<feature type="region of interest" description="Disordered" evidence="14">
    <location>
        <begin position="1"/>
        <end position="20"/>
    </location>
</feature>
<dbReference type="Pfam" id="PF13639">
    <property type="entry name" value="zf-RING_2"/>
    <property type="match status" value="1"/>
</dbReference>
<evidence type="ECO:0000256" key="1">
    <source>
        <dbReference type="ARBA" id="ARBA00000900"/>
    </source>
</evidence>
<dbReference type="InterPro" id="IPR013083">
    <property type="entry name" value="Znf_RING/FYVE/PHD"/>
</dbReference>
<evidence type="ECO:0000256" key="8">
    <source>
        <dbReference type="ARBA" id="ARBA00022833"/>
    </source>
</evidence>
<dbReference type="GO" id="GO:0061630">
    <property type="term" value="F:ubiquitin protein ligase activity"/>
    <property type="evidence" value="ECO:0007669"/>
    <property type="project" value="UniProtKB-EC"/>
</dbReference>
<dbReference type="Gene3D" id="3.30.40.10">
    <property type="entry name" value="Zinc/RING finger domain, C3HC4 (zinc finger)"/>
    <property type="match status" value="1"/>
</dbReference>
<evidence type="ECO:0000256" key="3">
    <source>
        <dbReference type="ARBA" id="ARBA00012483"/>
    </source>
</evidence>
<protein>
    <recommendedName>
        <fullName evidence="10">E3 ubiquitin-protein ligase RNF181</fullName>
        <ecNumber evidence="3">2.3.2.27</ecNumber>
    </recommendedName>
    <alternativeName>
        <fullName evidence="11">RING finger protein 181</fullName>
    </alternativeName>
</protein>
<evidence type="ECO:0000256" key="2">
    <source>
        <dbReference type="ARBA" id="ARBA00004906"/>
    </source>
</evidence>
<evidence type="ECO:0000259" key="15">
    <source>
        <dbReference type="PROSITE" id="PS50089"/>
    </source>
</evidence>
<dbReference type="PANTHER" id="PTHR15710">
    <property type="entry name" value="E3 UBIQUITIN-PROTEIN LIGASE PRAJA"/>
    <property type="match status" value="1"/>
</dbReference>
<dbReference type="GO" id="GO:0008270">
    <property type="term" value="F:zinc ion binding"/>
    <property type="evidence" value="ECO:0007669"/>
    <property type="project" value="UniProtKB-KW"/>
</dbReference>
<dbReference type="PROSITE" id="PS50089">
    <property type="entry name" value="ZF_RING_2"/>
    <property type="match status" value="1"/>
</dbReference>
<accession>A0AAJ7UKK0</accession>
<proteinExistence type="inferred from homology"/>
<dbReference type="SMART" id="SM00184">
    <property type="entry name" value="RING"/>
    <property type="match status" value="1"/>
</dbReference>
<evidence type="ECO:0000256" key="5">
    <source>
        <dbReference type="ARBA" id="ARBA00022723"/>
    </source>
</evidence>
<keyword evidence="8" id="KW-0862">Zinc</keyword>
<dbReference type="KEGG" id="pmrn:116958041"/>
<keyword evidence="6 13" id="KW-0863">Zinc-finger</keyword>
<keyword evidence="4" id="KW-0808">Transferase</keyword>
<dbReference type="Proteomes" id="UP001318040">
    <property type="component" value="Chromosome 68"/>
</dbReference>
<sequence>MTSYFEEHDCDEPDRTQMTAGDAGSTLMQLARLLLEGGDVGAHWGPSGGTPAPPASLAAVEALARTPVAETGASPPCPVCLASLCGELGTSLPCSHLFHDSCIRPWLQQTNSCPVCRYELPTDDPEYEAQRREKEAEKERLHRVQVLHDSMFA</sequence>
<evidence type="ECO:0000256" key="10">
    <source>
        <dbReference type="ARBA" id="ARBA00039317"/>
    </source>
</evidence>
<evidence type="ECO:0000313" key="16">
    <source>
        <dbReference type="Proteomes" id="UP001318040"/>
    </source>
</evidence>
<dbReference type="SUPFAM" id="SSF57850">
    <property type="entry name" value="RING/U-box"/>
    <property type="match status" value="1"/>
</dbReference>
<evidence type="ECO:0000256" key="13">
    <source>
        <dbReference type="PROSITE-ProRule" id="PRU00175"/>
    </source>
</evidence>
<comment type="catalytic activity">
    <reaction evidence="1">
        <text>S-ubiquitinyl-[E2 ubiquitin-conjugating enzyme]-L-cysteine + [acceptor protein]-L-lysine = [E2 ubiquitin-conjugating enzyme]-L-cysteine + N(6)-ubiquitinyl-[acceptor protein]-L-lysine.</text>
        <dbReference type="EC" id="2.3.2.27"/>
    </reaction>
</comment>
<dbReference type="AlphaFoldDB" id="A0AAJ7UKK0"/>
<keyword evidence="16" id="KW-1185">Reference proteome</keyword>
<name>A0AAJ7UKK0_PETMA</name>
<comment type="pathway">
    <text evidence="2">Protein modification; protein ubiquitination.</text>
</comment>
<keyword evidence="7" id="KW-0833">Ubl conjugation pathway</keyword>
<dbReference type="EC" id="2.3.2.27" evidence="3"/>
<evidence type="ECO:0000313" key="17">
    <source>
        <dbReference type="RefSeq" id="XP_032836418.1"/>
    </source>
</evidence>
<dbReference type="RefSeq" id="XP_032836418.1">
    <property type="nucleotide sequence ID" value="XM_032980527.1"/>
</dbReference>
<keyword evidence="5" id="KW-0479">Metal-binding</keyword>
<evidence type="ECO:0000256" key="12">
    <source>
        <dbReference type="ARBA" id="ARBA00045940"/>
    </source>
</evidence>
<evidence type="ECO:0000313" key="18">
    <source>
        <dbReference type="RefSeq" id="XP_032836419.1"/>
    </source>
</evidence>
<gene>
    <name evidence="17 18" type="primary">RNF181</name>
</gene>
<dbReference type="CTD" id="51255"/>
<comment type="similarity">
    <text evidence="9">Belongs to the RNF181 family.</text>
</comment>
<evidence type="ECO:0000256" key="14">
    <source>
        <dbReference type="SAM" id="MobiDB-lite"/>
    </source>
</evidence>
<evidence type="ECO:0000256" key="11">
    <source>
        <dbReference type="ARBA" id="ARBA00041674"/>
    </source>
</evidence>
<evidence type="ECO:0000256" key="4">
    <source>
        <dbReference type="ARBA" id="ARBA00022679"/>
    </source>
</evidence>
<feature type="domain" description="RING-type" evidence="15">
    <location>
        <begin position="77"/>
        <end position="117"/>
    </location>
</feature>
<comment type="function">
    <text evidence="12">E3 ubiquitin-protein ligase which accepts ubiquitin from an E2 ubiquitin-conjugating enzyme in the form of a thioester and then directly transfers the ubiquitin to targeted substrates. Catalyzes monoubiquitination of 26S proteasome subunit PSMC2/RPT1.</text>
</comment>
<dbReference type="PANTHER" id="PTHR15710:SF160">
    <property type="entry name" value="E3 UBIQUITIN-PROTEIN LIGASE RNF181"/>
    <property type="match status" value="1"/>
</dbReference>
<evidence type="ECO:0000256" key="7">
    <source>
        <dbReference type="ARBA" id="ARBA00022786"/>
    </source>
</evidence>
<organism evidence="16 17">
    <name type="scientific">Petromyzon marinus</name>
    <name type="common">Sea lamprey</name>
    <dbReference type="NCBI Taxonomy" id="7757"/>
    <lineage>
        <taxon>Eukaryota</taxon>
        <taxon>Metazoa</taxon>
        <taxon>Chordata</taxon>
        <taxon>Craniata</taxon>
        <taxon>Vertebrata</taxon>
        <taxon>Cyclostomata</taxon>
        <taxon>Hyperoartia</taxon>
        <taxon>Petromyzontiformes</taxon>
        <taxon>Petromyzontidae</taxon>
        <taxon>Petromyzon</taxon>
    </lineage>
</organism>
<dbReference type="RefSeq" id="XP_032836419.1">
    <property type="nucleotide sequence ID" value="XM_032980528.1"/>
</dbReference>
<evidence type="ECO:0000256" key="6">
    <source>
        <dbReference type="ARBA" id="ARBA00022771"/>
    </source>
</evidence>
<dbReference type="GO" id="GO:0005737">
    <property type="term" value="C:cytoplasm"/>
    <property type="evidence" value="ECO:0007669"/>
    <property type="project" value="TreeGrafter"/>
</dbReference>
<reference evidence="17 18" key="1">
    <citation type="submission" date="2025-04" db="UniProtKB">
        <authorList>
            <consortium name="RefSeq"/>
        </authorList>
    </citation>
    <scope>IDENTIFICATION</scope>
    <source>
        <tissue evidence="17 18">Sperm</tissue>
    </source>
</reference>
<dbReference type="InterPro" id="IPR001841">
    <property type="entry name" value="Znf_RING"/>
</dbReference>